<gene>
    <name evidence="7" type="ORF">CLF_105731</name>
</gene>
<evidence type="ECO:0000256" key="5">
    <source>
        <dbReference type="SAM" id="MobiDB-lite"/>
    </source>
</evidence>
<dbReference type="InterPro" id="IPR051883">
    <property type="entry name" value="AQP11/12_channel"/>
</dbReference>
<feature type="signal peptide" evidence="6">
    <location>
        <begin position="1"/>
        <end position="17"/>
    </location>
</feature>
<keyword evidence="2" id="KW-0812">Transmembrane</keyword>
<dbReference type="Gene3D" id="1.20.1080.10">
    <property type="entry name" value="Glycerol uptake facilitator protein"/>
    <property type="match status" value="1"/>
</dbReference>
<evidence type="ECO:0000256" key="6">
    <source>
        <dbReference type="SAM" id="SignalP"/>
    </source>
</evidence>
<dbReference type="InterPro" id="IPR023271">
    <property type="entry name" value="Aquaporin-like"/>
</dbReference>
<evidence type="ECO:0008006" key="9">
    <source>
        <dbReference type="Google" id="ProtNLM"/>
    </source>
</evidence>
<dbReference type="AlphaFoldDB" id="G7YE34"/>
<evidence type="ECO:0000313" key="7">
    <source>
        <dbReference type="EMBL" id="GAA51218.1"/>
    </source>
</evidence>
<reference evidence="7" key="1">
    <citation type="journal article" date="2011" name="Genome Biol.">
        <title>The draft genome of the carcinogenic human liver fluke Clonorchis sinensis.</title>
        <authorList>
            <person name="Wang X."/>
            <person name="Chen W."/>
            <person name="Huang Y."/>
            <person name="Sun J."/>
            <person name="Men J."/>
            <person name="Liu H."/>
            <person name="Luo F."/>
            <person name="Guo L."/>
            <person name="Lv X."/>
            <person name="Deng C."/>
            <person name="Zhou C."/>
            <person name="Fan Y."/>
            <person name="Li X."/>
            <person name="Huang L."/>
            <person name="Hu Y."/>
            <person name="Liang C."/>
            <person name="Hu X."/>
            <person name="Xu J."/>
            <person name="Yu X."/>
        </authorList>
    </citation>
    <scope>NUCLEOTIDE SEQUENCE [LARGE SCALE GENOMIC DNA]</scope>
    <source>
        <strain evidence="7">Henan</strain>
    </source>
</reference>
<keyword evidence="4" id="KW-0472">Membrane</keyword>
<dbReference type="GO" id="GO:0016020">
    <property type="term" value="C:membrane"/>
    <property type="evidence" value="ECO:0007669"/>
    <property type="project" value="UniProtKB-SubCell"/>
</dbReference>
<dbReference type="Proteomes" id="UP000008909">
    <property type="component" value="Unassembled WGS sequence"/>
</dbReference>
<sequence>MAVICFGVWICIDLAAMEHTTHYVTKNFGHEFEAVHRVEHTVNTRSSAFETPKNMAYNLSTSSSACACRVYLSGFGYRYLVISASSIRQRPVARVFGCFMCLTCKFTFLLVGHITVAGHLFGEGARKPADKAFDSCYLQLLGSQFRQCSKNLVKLLPLVALVFRRREGAKPLVSTLDGSFFEQVYPELGEQFPNVVSFVRLIRPIPFGAYTDPQLERYQRSQLDGRGTFMYRAAESWPRHSREKFVTHPSEDHTVTPRAADQSRIEAFDVGADFAAAHFRPEESCFKIVETHRQYTLQLFHLCCELSAGSMRNKISYAHFSSQYIFLLSCTAVIDNYLCEPYADCVICQKRFVTIISSLLFLRYSYALFDALATMELCACSLECWPIRAVAGHHGLLAAIAMNTIRGAVFTCMDAYGNPTNPWYRFLVGQSDFTWVAITWILQLFGAHAALGLAEIWWSLKPTVQHAARHQLALTLRQTPSPELPPVNAPIQPDLQVSPLFGFIIEAFGSCVEFYLAFICSCVIGWWNYRRAFPEPSSLATSCADSLTGNARSGEVENVPQSRTQFIGSFILRMCINLTITSKCLGLTGNYINPANAFIQSYGVGGVSTQTHLLVYWLGPFFGVWLAVQLQHWTVKFLEPSSLQVESDSLFNGTSSPSKQPPLNDKPCPPSPPSSNSVQYDSLCSSASIDVGPSGTSVSQRRWSKP</sequence>
<dbReference type="PANTHER" id="PTHR21191:SF16">
    <property type="entry name" value="AQUAPORIN"/>
    <property type="match status" value="1"/>
</dbReference>
<organism evidence="7 8">
    <name type="scientific">Clonorchis sinensis</name>
    <name type="common">Chinese liver fluke</name>
    <dbReference type="NCBI Taxonomy" id="79923"/>
    <lineage>
        <taxon>Eukaryota</taxon>
        <taxon>Metazoa</taxon>
        <taxon>Spiralia</taxon>
        <taxon>Lophotrochozoa</taxon>
        <taxon>Platyhelminthes</taxon>
        <taxon>Trematoda</taxon>
        <taxon>Digenea</taxon>
        <taxon>Opisthorchiida</taxon>
        <taxon>Opisthorchiata</taxon>
        <taxon>Opisthorchiidae</taxon>
        <taxon>Clonorchis</taxon>
    </lineage>
</organism>
<keyword evidence="6" id="KW-0732">Signal</keyword>
<reference key="2">
    <citation type="submission" date="2011-10" db="EMBL/GenBank/DDBJ databases">
        <title>The genome and transcriptome sequence of Clonorchis sinensis provide insights into the carcinogenic liver fluke.</title>
        <authorList>
            <person name="Wang X."/>
            <person name="Huang Y."/>
            <person name="Chen W."/>
            <person name="Liu H."/>
            <person name="Guo L."/>
            <person name="Chen Y."/>
            <person name="Luo F."/>
            <person name="Zhou W."/>
            <person name="Sun J."/>
            <person name="Mao Q."/>
            <person name="Liang P."/>
            <person name="Zhou C."/>
            <person name="Tian Y."/>
            <person name="Men J."/>
            <person name="Lv X."/>
            <person name="Huang L."/>
            <person name="Zhou J."/>
            <person name="Hu Y."/>
            <person name="Li R."/>
            <person name="Zhang F."/>
            <person name="Lei H."/>
            <person name="Li X."/>
            <person name="Hu X."/>
            <person name="Liang C."/>
            <person name="Xu J."/>
            <person name="Wu Z."/>
            <person name="Yu X."/>
        </authorList>
    </citation>
    <scope>NUCLEOTIDE SEQUENCE</scope>
    <source>
        <strain>Henan</strain>
    </source>
</reference>
<keyword evidence="8" id="KW-1185">Reference proteome</keyword>
<dbReference type="GO" id="GO:0015267">
    <property type="term" value="F:channel activity"/>
    <property type="evidence" value="ECO:0007669"/>
    <property type="project" value="TreeGrafter"/>
</dbReference>
<evidence type="ECO:0000256" key="1">
    <source>
        <dbReference type="ARBA" id="ARBA00004141"/>
    </source>
</evidence>
<feature type="chain" id="PRO_5003506161" description="Aquaporin-11" evidence="6">
    <location>
        <begin position="18"/>
        <end position="706"/>
    </location>
</feature>
<dbReference type="PANTHER" id="PTHR21191">
    <property type="entry name" value="AQUAPORIN"/>
    <property type="match status" value="1"/>
</dbReference>
<evidence type="ECO:0000256" key="2">
    <source>
        <dbReference type="ARBA" id="ARBA00022692"/>
    </source>
</evidence>
<evidence type="ECO:0000256" key="4">
    <source>
        <dbReference type="ARBA" id="ARBA00023136"/>
    </source>
</evidence>
<accession>G7YE34</accession>
<comment type="subcellular location">
    <subcellularLocation>
        <location evidence="1">Membrane</location>
        <topology evidence="1">Multi-pass membrane protein</topology>
    </subcellularLocation>
</comment>
<dbReference type="EMBL" id="DF143126">
    <property type="protein sequence ID" value="GAA51218.1"/>
    <property type="molecule type" value="Genomic_DNA"/>
</dbReference>
<evidence type="ECO:0000256" key="3">
    <source>
        <dbReference type="ARBA" id="ARBA00022989"/>
    </source>
</evidence>
<feature type="compositionally biased region" description="Polar residues" evidence="5">
    <location>
        <begin position="649"/>
        <end position="658"/>
    </location>
</feature>
<feature type="region of interest" description="Disordered" evidence="5">
    <location>
        <begin position="649"/>
        <end position="706"/>
    </location>
</feature>
<name>G7YE34_CLOSI</name>
<proteinExistence type="predicted"/>
<dbReference type="GO" id="GO:0005737">
    <property type="term" value="C:cytoplasm"/>
    <property type="evidence" value="ECO:0007669"/>
    <property type="project" value="TreeGrafter"/>
</dbReference>
<dbReference type="SUPFAM" id="SSF81338">
    <property type="entry name" value="Aquaporin-like"/>
    <property type="match status" value="1"/>
</dbReference>
<feature type="compositionally biased region" description="Polar residues" evidence="5">
    <location>
        <begin position="678"/>
        <end position="706"/>
    </location>
</feature>
<protein>
    <recommendedName>
        <fullName evidence="9">Aquaporin-11</fullName>
    </recommendedName>
</protein>
<keyword evidence="3" id="KW-1133">Transmembrane helix</keyword>
<evidence type="ECO:0000313" key="8">
    <source>
        <dbReference type="Proteomes" id="UP000008909"/>
    </source>
</evidence>